<dbReference type="Proteomes" id="UP000521872">
    <property type="component" value="Unassembled WGS sequence"/>
</dbReference>
<keyword evidence="4" id="KW-1185">Reference proteome</keyword>
<gene>
    <name evidence="3" type="ORF">D9613_003321</name>
</gene>
<feature type="transmembrane region" description="Helical" evidence="1">
    <location>
        <begin position="206"/>
        <end position="224"/>
    </location>
</feature>
<evidence type="ECO:0000259" key="2">
    <source>
        <dbReference type="Pfam" id="PF07950"/>
    </source>
</evidence>
<dbReference type="EMBL" id="JAACJL010000044">
    <property type="protein sequence ID" value="KAF4614945.1"/>
    <property type="molecule type" value="Genomic_DNA"/>
</dbReference>
<name>A0A8H4QPF6_9AGAR</name>
<accession>A0A8H4QPF6</accession>
<proteinExistence type="predicted"/>
<feature type="domain" description="Mitochondrial adapter protein MCP1 transmembrane" evidence="2">
    <location>
        <begin position="113"/>
        <end position="214"/>
    </location>
</feature>
<reference evidence="3 4" key="1">
    <citation type="submission" date="2019-12" db="EMBL/GenBank/DDBJ databases">
        <authorList>
            <person name="Floudas D."/>
            <person name="Bentzer J."/>
            <person name="Ahren D."/>
            <person name="Johansson T."/>
            <person name="Persson P."/>
            <person name="Tunlid A."/>
        </authorList>
    </citation>
    <scope>NUCLEOTIDE SEQUENCE [LARGE SCALE GENOMIC DNA]</scope>
    <source>
        <strain evidence="3 4">CBS 102.39</strain>
    </source>
</reference>
<dbReference type="PANTHER" id="PTHR38409:SF1">
    <property type="entry name" value="MITOCHONDRIAL ADAPTER PROTEIN MCP1"/>
    <property type="match status" value="1"/>
</dbReference>
<protein>
    <recommendedName>
        <fullName evidence="2">Mitochondrial adapter protein MCP1 transmembrane domain-containing protein</fullName>
    </recommendedName>
</protein>
<evidence type="ECO:0000313" key="3">
    <source>
        <dbReference type="EMBL" id="KAF4614945.1"/>
    </source>
</evidence>
<evidence type="ECO:0000256" key="1">
    <source>
        <dbReference type="SAM" id="Phobius"/>
    </source>
</evidence>
<dbReference type="InterPro" id="IPR039960">
    <property type="entry name" value="MCP1"/>
</dbReference>
<dbReference type="InterPro" id="IPR034804">
    <property type="entry name" value="SQR/QFR_C/D"/>
</dbReference>
<keyword evidence="1" id="KW-1133">Transmembrane helix</keyword>
<dbReference type="GO" id="GO:0016020">
    <property type="term" value="C:membrane"/>
    <property type="evidence" value="ECO:0007669"/>
    <property type="project" value="InterPro"/>
</dbReference>
<dbReference type="SUPFAM" id="SSF81343">
    <property type="entry name" value="Fumarate reductase respiratory complex transmembrane subunits"/>
    <property type="match status" value="1"/>
</dbReference>
<sequence length="251" mass="27905">MVPTTFEKWRTGALPILTKTSHICAPFITTFLLVHLSAPALANVGGSSLASQTMLLGREYYQTMLSEPLLVLGPLTVHALSGTLKRLLSPPGRPPRKWTHLLSLTGYAALLLFLPVHYSTHRAYPTLETPPIYGVGPAELDYEFVKTGLKTWPVRSCILYGGLVLSTTLHFVDGMTIIWNTWIKPAMDKAQLSVSTWKRETRSRRMWMALGCIALPALSGLLALGREPMMTFSSMMSRYSAVFLSSFVYRI</sequence>
<keyword evidence="1" id="KW-0812">Transmembrane</keyword>
<dbReference type="AlphaFoldDB" id="A0A8H4QPF6"/>
<dbReference type="InterPro" id="IPR012472">
    <property type="entry name" value="MCP1_TM"/>
</dbReference>
<evidence type="ECO:0000313" key="4">
    <source>
        <dbReference type="Proteomes" id="UP000521872"/>
    </source>
</evidence>
<dbReference type="GO" id="GO:0055088">
    <property type="term" value="P:lipid homeostasis"/>
    <property type="evidence" value="ECO:0007669"/>
    <property type="project" value="InterPro"/>
</dbReference>
<comment type="caution">
    <text evidence="3">The sequence shown here is derived from an EMBL/GenBank/DDBJ whole genome shotgun (WGS) entry which is preliminary data.</text>
</comment>
<dbReference type="Pfam" id="PF07950">
    <property type="entry name" value="MCP1_TM"/>
    <property type="match status" value="1"/>
</dbReference>
<feature type="transmembrane region" description="Helical" evidence="1">
    <location>
        <begin position="158"/>
        <end position="179"/>
    </location>
</feature>
<organism evidence="3 4">
    <name type="scientific">Agrocybe pediades</name>
    <dbReference type="NCBI Taxonomy" id="84607"/>
    <lineage>
        <taxon>Eukaryota</taxon>
        <taxon>Fungi</taxon>
        <taxon>Dikarya</taxon>
        <taxon>Basidiomycota</taxon>
        <taxon>Agaricomycotina</taxon>
        <taxon>Agaricomycetes</taxon>
        <taxon>Agaricomycetidae</taxon>
        <taxon>Agaricales</taxon>
        <taxon>Agaricineae</taxon>
        <taxon>Strophariaceae</taxon>
        <taxon>Agrocybe</taxon>
    </lineage>
</organism>
<dbReference type="PANTHER" id="PTHR38409">
    <property type="entry name" value="MDM10-COMPLEMENTING PROTEIN 1"/>
    <property type="match status" value="1"/>
</dbReference>
<keyword evidence="1" id="KW-0472">Membrane</keyword>